<accession>A0A2U3DTK7</accession>
<evidence type="ECO:0000313" key="2">
    <source>
        <dbReference type="Proteomes" id="UP000245956"/>
    </source>
</evidence>
<sequence length="283" mass="31557">MKAVGESLDEFNKSLPRTMVGSLDEQSVLISTVDQAYEQLKQVWAQYQPSTERQLLKRLGAGNALTNQELHQLLQSWQSRRANWQALRRPYEAFKTFQCKKYQAAKDKSSTSRDVAACASLVGCVAFACVLLGGPTTWLAWGACVVGSGSVAFGSGRYANNAHTDSGFQKDKLLHAKKAWDNFCGYERAWNDLGVALFIAYFTKVHKVSLAHLTFQERADLGNYFGIDVESLGDQRCGEELVKTYAKAFLCKQDQLNETTKVMMCEAGRSDFMPLTEKDCLAK</sequence>
<dbReference type="EMBL" id="LCWV01000032">
    <property type="protein sequence ID" value="PWI65579.1"/>
    <property type="molecule type" value="Genomic_DNA"/>
</dbReference>
<dbReference type="AlphaFoldDB" id="A0A2U3DTK7"/>
<name>A0A2U3DTK7_PURLI</name>
<dbReference type="Proteomes" id="UP000245956">
    <property type="component" value="Unassembled WGS sequence"/>
</dbReference>
<protein>
    <submittedName>
        <fullName evidence="1">Uncharacterized protein</fullName>
    </submittedName>
</protein>
<evidence type="ECO:0000313" key="1">
    <source>
        <dbReference type="EMBL" id="PWI65579.1"/>
    </source>
</evidence>
<organism evidence="1 2">
    <name type="scientific">Purpureocillium lilacinum</name>
    <name type="common">Paecilomyces lilacinus</name>
    <dbReference type="NCBI Taxonomy" id="33203"/>
    <lineage>
        <taxon>Eukaryota</taxon>
        <taxon>Fungi</taxon>
        <taxon>Dikarya</taxon>
        <taxon>Ascomycota</taxon>
        <taxon>Pezizomycotina</taxon>
        <taxon>Sordariomycetes</taxon>
        <taxon>Hypocreomycetidae</taxon>
        <taxon>Hypocreales</taxon>
        <taxon>Ophiocordycipitaceae</taxon>
        <taxon>Purpureocillium</taxon>
    </lineage>
</organism>
<reference evidence="1 2" key="1">
    <citation type="journal article" date="2016" name="Front. Microbiol.">
        <title>Genome and transcriptome sequences reveal the specific parasitism of the nematophagous Purpureocillium lilacinum 36-1.</title>
        <authorList>
            <person name="Xie J."/>
            <person name="Li S."/>
            <person name="Mo C."/>
            <person name="Xiao X."/>
            <person name="Peng D."/>
            <person name="Wang G."/>
            <person name="Xiao Y."/>
        </authorList>
    </citation>
    <scope>NUCLEOTIDE SEQUENCE [LARGE SCALE GENOMIC DNA]</scope>
    <source>
        <strain evidence="1 2">36-1</strain>
    </source>
</reference>
<comment type="caution">
    <text evidence="1">The sequence shown here is derived from an EMBL/GenBank/DDBJ whole genome shotgun (WGS) entry which is preliminary data.</text>
</comment>
<gene>
    <name evidence="1" type="ORF">PCL_06998</name>
</gene>
<proteinExistence type="predicted"/>